<dbReference type="RefSeq" id="WP_068719172.1">
    <property type="nucleotide sequence ID" value="NZ_LWDV01000010.1"/>
</dbReference>
<dbReference type="OrthoDB" id="48998at2"/>
<evidence type="ECO:0000313" key="8">
    <source>
        <dbReference type="Proteomes" id="UP000093514"/>
    </source>
</evidence>
<dbReference type="Gene3D" id="3.30.70.1490">
    <property type="entry name" value="Cysteine protease Prp"/>
    <property type="match status" value="1"/>
</dbReference>
<evidence type="ECO:0000256" key="1">
    <source>
        <dbReference type="ARBA" id="ARBA00022517"/>
    </source>
</evidence>
<keyword evidence="7" id="KW-0689">Ribosomal protein</keyword>
<evidence type="ECO:0000256" key="5">
    <source>
        <dbReference type="ARBA" id="ARBA00044503"/>
    </source>
</evidence>
<accession>A0A1C0A538</accession>
<gene>
    <name evidence="7" type="ORF">U472_12940</name>
</gene>
<dbReference type="GO" id="GO:0008234">
    <property type="term" value="F:cysteine-type peptidase activity"/>
    <property type="evidence" value="ECO:0007669"/>
    <property type="project" value="UniProtKB-KW"/>
</dbReference>
<dbReference type="Pfam" id="PF04327">
    <property type="entry name" value="Peptidase_Prp"/>
    <property type="match status" value="1"/>
</dbReference>
<comment type="caution">
    <text evidence="7">The sequence shown here is derived from an EMBL/GenBank/DDBJ whole genome shotgun (WGS) entry which is preliminary data.</text>
</comment>
<sequence>MITIEIKRDRSYNIISFAGSGHAEYGEYGQDIVCAGISAIMQTAVLGLTDYLDFDINIDVKDGWLDCQLTSDIAQDQQVKAILETMLVGLKGIQEEYSEYIKIIEGGGKND</sequence>
<evidence type="ECO:0000256" key="4">
    <source>
        <dbReference type="ARBA" id="ARBA00022807"/>
    </source>
</evidence>
<dbReference type="Proteomes" id="UP000093514">
    <property type="component" value="Unassembled WGS sequence"/>
</dbReference>
<dbReference type="GO" id="GO:0006508">
    <property type="term" value="P:proteolysis"/>
    <property type="evidence" value="ECO:0007669"/>
    <property type="project" value="UniProtKB-KW"/>
</dbReference>
<keyword evidence="4" id="KW-0788">Thiol protease</keyword>
<dbReference type="CDD" id="cd16332">
    <property type="entry name" value="Prp-like"/>
    <property type="match status" value="1"/>
</dbReference>
<evidence type="ECO:0000256" key="6">
    <source>
        <dbReference type="ARBA" id="ARBA00044538"/>
    </source>
</evidence>
<dbReference type="PANTHER" id="PTHR39178:SF1">
    <property type="entry name" value="RIBOSOMAL-PROCESSING CYSTEINE PROTEASE PRP"/>
    <property type="match status" value="1"/>
</dbReference>
<dbReference type="GO" id="GO:0005840">
    <property type="term" value="C:ribosome"/>
    <property type="evidence" value="ECO:0007669"/>
    <property type="project" value="UniProtKB-KW"/>
</dbReference>
<evidence type="ECO:0000313" key="7">
    <source>
        <dbReference type="EMBL" id="OCL25260.1"/>
    </source>
</evidence>
<reference evidence="7 8" key="2">
    <citation type="submission" date="2016-08" db="EMBL/GenBank/DDBJ databases">
        <title>Orenia metallireducens sp. nov. strain Z6, a Novel Metal-reducing Firmicute from the Deep Subsurface.</title>
        <authorList>
            <person name="Maxim B.I."/>
            <person name="Kenneth K."/>
            <person name="Flynn T.M."/>
            <person name="Oloughlin E.J."/>
            <person name="Locke R.A."/>
            <person name="Weber J.R."/>
            <person name="Egan S.M."/>
            <person name="Mackie R.I."/>
            <person name="Cann I.K."/>
        </authorList>
    </citation>
    <scope>NUCLEOTIDE SEQUENCE [LARGE SCALE GENOMIC DNA]</scope>
    <source>
        <strain evidence="7 8">Z6</strain>
    </source>
</reference>
<dbReference type="GO" id="GO:0042254">
    <property type="term" value="P:ribosome biogenesis"/>
    <property type="evidence" value="ECO:0007669"/>
    <property type="project" value="UniProtKB-KW"/>
</dbReference>
<dbReference type="AlphaFoldDB" id="A0A1C0A538"/>
<comment type="similarity">
    <text evidence="5">Belongs to the Prp family.</text>
</comment>
<evidence type="ECO:0000256" key="3">
    <source>
        <dbReference type="ARBA" id="ARBA00022801"/>
    </source>
</evidence>
<name>A0A1C0A538_9FIRM</name>
<evidence type="ECO:0000256" key="2">
    <source>
        <dbReference type="ARBA" id="ARBA00022670"/>
    </source>
</evidence>
<protein>
    <recommendedName>
        <fullName evidence="6">Ribosomal processing cysteine protease Prp</fullName>
    </recommendedName>
</protein>
<dbReference type="SUPFAM" id="SSF118010">
    <property type="entry name" value="TM1457-like"/>
    <property type="match status" value="1"/>
</dbReference>
<keyword evidence="2" id="KW-0645">Protease</keyword>
<dbReference type="InterPro" id="IPR007422">
    <property type="entry name" value="Peptidase_Prp"/>
</dbReference>
<keyword evidence="7" id="KW-0687">Ribonucleoprotein</keyword>
<dbReference type="PANTHER" id="PTHR39178">
    <property type="entry name" value="HYPOTHETICAL RIBOSOME-ASSOCIATED PROTEIN"/>
    <property type="match status" value="1"/>
</dbReference>
<reference evidence="8" key="1">
    <citation type="submission" date="2016-07" db="EMBL/GenBank/DDBJ databases">
        <authorList>
            <person name="Florea S."/>
            <person name="Webb J.S."/>
            <person name="Jaromczyk J."/>
            <person name="Schardl C.L."/>
        </authorList>
    </citation>
    <scope>NUCLEOTIDE SEQUENCE [LARGE SCALE GENOMIC DNA]</scope>
    <source>
        <strain evidence="8">Z6</strain>
    </source>
</reference>
<organism evidence="7 8">
    <name type="scientific">Orenia metallireducens</name>
    <dbReference type="NCBI Taxonomy" id="1413210"/>
    <lineage>
        <taxon>Bacteria</taxon>
        <taxon>Bacillati</taxon>
        <taxon>Bacillota</taxon>
        <taxon>Clostridia</taxon>
        <taxon>Halanaerobiales</taxon>
        <taxon>Halobacteroidaceae</taxon>
        <taxon>Orenia</taxon>
    </lineage>
</organism>
<dbReference type="EMBL" id="LWDV01000010">
    <property type="protein sequence ID" value="OCL25260.1"/>
    <property type="molecule type" value="Genomic_DNA"/>
</dbReference>
<keyword evidence="8" id="KW-1185">Reference proteome</keyword>
<proteinExistence type="inferred from homology"/>
<dbReference type="InterPro" id="IPR036764">
    <property type="entry name" value="Peptidase_Prp_sf"/>
</dbReference>
<keyword evidence="1" id="KW-0690">Ribosome biogenesis</keyword>
<keyword evidence="3" id="KW-0378">Hydrolase</keyword>